<evidence type="ECO:0000313" key="2">
    <source>
        <dbReference type="EMBL" id="WEK13889.1"/>
    </source>
</evidence>
<gene>
    <name evidence="2" type="ORF">P0Y48_01365</name>
</gene>
<reference evidence="2" key="1">
    <citation type="submission" date="2023-03" db="EMBL/GenBank/DDBJ databases">
        <title>Andean soil-derived lignocellulolytic bacterial consortium as a source of novel taxa and putative plastic-active enzymes.</title>
        <authorList>
            <person name="Diaz-Garcia L."/>
            <person name="Chuvochina M."/>
            <person name="Feuerriegel G."/>
            <person name="Bunk B."/>
            <person name="Sproer C."/>
            <person name="Streit W.R."/>
            <person name="Rodriguez L.M."/>
            <person name="Overmann J."/>
            <person name="Jimenez D.J."/>
        </authorList>
    </citation>
    <scope>NUCLEOTIDE SEQUENCE</scope>
    <source>
        <strain evidence="2">MAG 4610</strain>
    </source>
</reference>
<dbReference type="Proteomes" id="UP001213972">
    <property type="component" value="Chromosome"/>
</dbReference>
<feature type="transmembrane region" description="Helical" evidence="1">
    <location>
        <begin position="53"/>
        <end position="74"/>
    </location>
</feature>
<sequence length="83" mass="8572">MSVHATTPRPPLPQPIAWLYAIAVLVLILSVGAAVWVGLLVGFDASLTFTASMAGVAIGAFVPALLGHGIVVAVHDTVWSRRG</sequence>
<accession>A0AAJ5W2P3</accession>
<keyword evidence="1" id="KW-0472">Membrane</keyword>
<proteinExistence type="predicted"/>
<dbReference type="AlphaFoldDB" id="A0AAJ5W2P3"/>
<keyword evidence="1" id="KW-0812">Transmembrane</keyword>
<protein>
    <submittedName>
        <fullName evidence="2">Uncharacterized protein</fullName>
    </submittedName>
</protein>
<keyword evidence="1" id="KW-1133">Transmembrane helix</keyword>
<organism evidence="2 3">
    <name type="scientific">Candidatus Microbacterium phytovorans</name>
    <dbReference type="NCBI Taxonomy" id="3121374"/>
    <lineage>
        <taxon>Bacteria</taxon>
        <taxon>Bacillati</taxon>
        <taxon>Actinomycetota</taxon>
        <taxon>Actinomycetes</taxon>
        <taxon>Micrococcales</taxon>
        <taxon>Microbacteriaceae</taxon>
        <taxon>Microbacterium</taxon>
    </lineage>
</organism>
<feature type="transmembrane region" description="Helical" evidence="1">
    <location>
        <begin position="17"/>
        <end position="41"/>
    </location>
</feature>
<evidence type="ECO:0000256" key="1">
    <source>
        <dbReference type="SAM" id="Phobius"/>
    </source>
</evidence>
<evidence type="ECO:0000313" key="3">
    <source>
        <dbReference type="Proteomes" id="UP001213972"/>
    </source>
</evidence>
<dbReference type="EMBL" id="CP119321">
    <property type="protein sequence ID" value="WEK13889.1"/>
    <property type="molecule type" value="Genomic_DNA"/>
</dbReference>
<name>A0AAJ5W2P3_9MICO</name>